<sequence>MINRLFGVALGAGLIAGLTLSVLQAFFTVPIILEAETYETASALTPGLQHAIAHANDVGIWLASSGEAHAAHEAAPGFLDRVFGEWAPEDGLERTFYTTVSSLVVGFGFALMALAAMLLGTKRIDASVGLAWGIAGFAAFSLAPSLGLPPEIPGSAAADLAGRQTWWWSTVIATAGGLWLLLASRRGPALKAAGVALILVPHVVGAPHPEAFEATAPAELAGHFAAASLVCSAVFWAVLGSSLGWLWSRGKEEDA</sequence>
<evidence type="ECO:0000256" key="1">
    <source>
        <dbReference type="SAM" id="Phobius"/>
    </source>
</evidence>
<dbReference type="AlphaFoldDB" id="A0A839AHV7"/>
<dbReference type="NCBIfam" id="TIGR02458">
    <property type="entry name" value="CbtA"/>
    <property type="match status" value="1"/>
</dbReference>
<dbReference type="RefSeq" id="WP_182166874.1">
    <property type="nucleotide sequence ID" value="NZ_JACFXV010000063.1"/>
</dbReference>
<feature type="transmembrane region" description="Helical" evidence="1">
    <location>
        <begin position="189"/>
        <end position="208"/>
    </location>
</feature>
<keyword evidence="3" id="KW-1185">Reference proteome</keyword>
<proteinExistence type="predicted"/>
<reference evidence="2 3" key="1">
    <citation type="submission" date="2020-07" db="EMBL/GenBank/DDBJ databases">
        <title>Stappia sp., F7233, whole genome shotgun sequencing project.</title>
        <authorList>
            <person name="Jiang S."/>
            <person name="Liu Z.W."/>
            <person name="Du Z.J."/>
        </authorList>
    </citation>
    <scope>NUCLEOTIDE SEQUENCE [LARGE SCALE GENOMIC DNA]</scope>
    <source>
        <strain evidence="2 3">F7233</strain>
    </source>
</reference>
<dbReference type="EMBL" id="JACFXV010000063">
    <property type="protein sequence ID" value="MBA5778514.1"/>
    <property type="molecule type" value="Genomic_DNA"/>
</dbReference>
<dbReference type="Pfam" id="PF09490">
    <property type="entry name" value="CbtA"/>
    <property type="match status" value="1"/>
</dbReference>
<accession>A0A839AHV7</accession>
<keyword evidence="1" id="KW-1133">Transmembrane helix</keyword>
<feature type="transmembrane region" description="Helical" evidence="1">
    <location>
        <begin position="96"/>
        <end position="119"/>
    </location>
</feature>
<keyword evidence="1" id="KW-0472">Membrane</keyword>
<dbReference type="InterPro" id="IPR012666">
    <property type="entry name" value="CbtA_put"/>
</dbReference>
<name>A0A839AHV7_9HYPH</name>
<feature type="transmembrane region" description="Helical" evidence="1">
    <location>
        <begin position="220"/>
        <end position="247"/>
    </location>
</feature>
<dbReference type="Proteomes" id="UP000541109">
    <property type="component" value="Unassembled WGS sequence"/>
</dbReference>
<gene>
    <name evidence="2" type="ORF">H2509_15405</name>
</gene>
<protein>
    <submittedName>
        <fullName evidence="2">CbtA family protein</fullName>
    </submittedName>
</protein>
<feature type="transmembrane region" description="Helical" evidence="1">
    <location>
        <begin position="126"/>
        <end position="146"/>
    </location>
</feature>
<keyword evidence="1" id="KW-0812">Transmembrane</keyword>
<evidence type="ECO:0000313" key="2">
    <source>
        <dbReference type="EMBL" id="MBA5778514.1"/>
    </source>
</evidence>
<comment type="caution">
    <text evidence="2">The sequence shown here is derived from an EMBL/GenBank/DDBJ whole genome shotgun (WGS) entry which is preliminary data.</text>
</comment>
<evidence type="ECO:0000313" key="3">
    <source>
        <dbReference type="Proteomes" id="UP000541109"/>
    </source>
</evidence>
<feature type="transmembrane region" description="Helical" evidence="1">
    <location>
        <begin position="166"/>
        <end position="182"/>
    </location>
</feature>
<organism evidence="2 3">
    <name type="scientific">Stappia albiluteola</name>
    <dbReference type="NCBI Taxonomy" id="2758565"/>
    <lineage>
        <taxon>Bacteria</taxon>
        <taxon>Pseudomonadati</taxon>
        <taxon>Pseudomonadota</taxon>
        <taxon>Alphaproteobacteria</taxon>
        <taxon>Hyphomicrobiales</taxon>
        <taxon>Stappiaceae</taxon>
        <taxon>Stappia</taxon>
    </lineage>
</organism>